<evidence type="ECO:0000313" key="1">
    <source>
        <dbReference type="EMBL" id="MBP1920314.1"/>
    </source>
</evidence>
<dbReference type="RefSeq" id="WP_209460486.1">
    <property type="nucleotide sequence ID" value="NZ_JAGGKC010000027.1"/>
</dbReference>
<accession>A0ABS4G6Z6</accession>
<dbReference type="Proteomes" id="UP001519271">
    <property type="component" value="Unassembled WGS sequence"/>
</dbReference>
<sequence>MTKEQELMDYLDMKVFNPVLTSKTAPKELKRGINLTIMRMKSLTAEKMVQYFWSAIIGTERSIGFAKLMKDAEFIRFEDVLEEFRLKFDDKWLKS</sequence>
<reference evidence="1 2" key="1">
    <citation type="submission" date="2021-03" db="EMBL/GenBank/DDBJ databases">
        <title>Genomic Encyclopedia of Type Strains, Phase IV (KMG-IV): sequencing the most valuable type-strain genomes for metagenomic binning, comparative biology and taxonomic classification.</title>
        <authorList>
            <person name="Goeker M."/>
        </authorList>
    </citation>
    <scope>NUCLEOTIDE SEQUENCE [LARGE SCALE GENOMIC DNA]</scope>
    <source>
        <strain evidence="1 2">DSM 6139</strain>
    </source>
</reference>
<organism evidence="1 2">
    <name type="scientific">Youngiibacter multivorans</name>
    <dbReference type="NCBI Taxonomy" id="937251"/>
    <lineage>
        <taxon>Bacteria</taxon>
        <taxon>Bacillati</taxon>
        <taxon>Bacillota</taxon>
        <taxon>Clostridia</taxon>
        <taxon>Eubacteriales</taxon>
        <taxon>Clostridiaceae</taxon>
        <taxon>Youngiibacter</taxon>
    </lineage>
</organism>
<name>A0ABS4G6Z6_9CLOT</name>
<protein>
    <submittedName>
        <fullName evidence="1">Uncharacterized protein</fullName>
    </submittedName>
</protein>
<keyword evidence="2" id="KW-1185">Reference proteome</keyword>
<evidence type="ECO:0000313" key="2">
    <source>
        <dbReference type="Proteomes" id="UP001519271"/>
    </source>
</evidence>
<gene>
    <name evidence="1" type="ORF">J2Z34_002825</name>
</gene>
<proteinExistence type="predicted"/>
<comment type="caution">
    <text evidence="1">The sequence shown here is derived from an EMBL/GenBank/DDBJ whole genome shotgun (WGS) entry which is preliminary data.</text>
</comment>
<dbReference type="EMBL" id="JAGGKC010000027">
    <property type="protein sequence ID" value="MBP1920314.1"/>
    <property type="molecule type" value="Genomic_DNA"/>
</dbReference>